<name>A0A8S1HUI8_9PELO</name>
<organism evidence="1 2">
    <name type="scientific">Caenorhabditis auriculariae</name>
    <dbReference type="NCBI Taxonomy" id="2777116"/>
    <lineage>
        <taxon>Eukaryota</taxon>
        <taxon>Metazoa</taxon>
        <taxon>Ecdysozoa</taxon>
        <taxon>Nematoda</taxon>
        <taxon>Chromadorea</taxon>
        <taxon>Rhabditida</taxon>
        <taxon>Rhabditina</taxon>
        <taxon>Rhabditomorpha</taxon>
        <taxon>Rhabditoidea</taxon>
        <taxon>Rhabditidae</taxon>
        <taxon>Peloderinae</taxon>
        <taxon>Caenorhabditis</taxon>
    </lineage>
</organism>
<gene>
    <name evidence="1" type="ORF">CAUJ_LOCUS16252</name>
</gene>
<dbReference type="InterPro" id="IPR036034">
    <property type="entry name" value="PDZ_sf"/>
</dbReference>
<evidence type="ECO:0000313" key="1">
    <source>
        <dbReference type="EMBL" id="CAD6200356.1"/>
    </source>
</evidence>
<evidence type="ECO:0008006" key="3">
    <source>
        <dbReference type="Google" id="ProtNLM"/>
    </source>
</evidence>
<comment type="caution">
    <text evidence="1">The sequence shown here is derived from an EMBL/GenBank/DDBJ whole genome shotgun (WGS) entry which is preliminary data.</text>
</comment>
<sequence length="153" mass="16703">EGDRVLEVNNVSVADKTADEIVALLNRCDGGCAVASNSSPRKSPTHRIINPISRISISGLCKARCSPRLENGGPFSGHFARFCFENAGLSLDALLVYQLTSHVDMLFPCFSDLEYDYDGSKRHRDIPVPRPPWPSEKATFWSSSCATTSIGGR</sequence>
<dbReference type="SUPFAM" id="SSF50156">
    <property type="entry name" value="PDZ domain-like"/>
    <property type="match status" value="1"/>
</dbReference>
<dbReference type="OrthoDB" id="439127at2759"/>
<protein>
    <recommendedName>
        <fullName evidence="3">PDZ domain-containing protein</fullName>
    </recommendedName>
</protein>
<dbReference type="EMBL" id="CAJGYM010000371">
    <property type="protein sequence ID" value="CAD6200356.1"/>
    <property type="molecule type" value="Genomic_DNA"/>
</dbReference>
<accession>A0A8S1HUI8</accession>
<dbReference type="AlphaFoldDB" id="A0A8S1HUI8"/>
<keyword evidence="2" id="KW-1185">Reference proteome</keyword>
<dbReference type="Proteomes" id="UP000835052">
    <property type="component" value="Unassembled WGS sequence"/>
</dbReference>
<proteinExistence type="predicted"/>
<reference evidence="1" key="1">
    <citation type="submission" date="2020-10" db="EMBL/GenBank/DDBJ databases">
        <authorList>
            <person name="Kikuchi T."/>
        </authorList>
    </citation>
    <scope>NUCLEOTIDE SEQUENCE</scope>
    <source>
        <strain evidence="1">NKZ352</strain>
    </source>
</reference>
<evidence type="ECO:0000313" key="2">
    <source>
        <dbReference type="Proteomes" id="UP000835052"/>
    </source>
</evidence>
<feature type="non-terminal residue" evidence="1">
    <location>
        <position position="1"/>
    </location>
</feature>
<dbReference type="Gene3D" id="2.30.42.10">
    <property type="match status" value="1"/>
</dbReference>